<feature type="region of interest" description="Disordered" evidence="4">
    <location>
        <begin position="1"/>
        <end position="204"/>
    </location>
</feature>
<feature type="compositionally biased region" description="Polar residues" evidence="4">
    <location>
        <begin position="914"/>
        <end position="927"/>
    </location>
</feature>
<feature type="compositionally biased region" description="Low complexity" evidence="4">
    <location>
        <begin position="978"/>
        <end position="987"/>
    </location>
</feature>
<feature type="compositionally biased region" description="Polar residues" evidence="4">
    <location>
        <begin position="1010"/>
        <end position="1024"/>
    </location>
</feature>
<dbReference type="InterPro" id="IPR000504">
    <property type="entry name" value="RRM_dom"/>
</dbReference>
<feature type="compositionally biased region" description="Low complexity" evidence="4">
    <location>
        <begin position="143"/>
        <end position="154"/>
    </location>
</feature>
<evidence type="ECO:0000256" key="1">
    <source>
        <dbReference type="ARBA" id="ARBA00022737"/>
    </source>
</evidence>
<dbReference type="InterPro" id="IPR012677">
    <property type="entry name" value="Nucleotide-bd_a/b_plait_sf"/>
</dbReference>
<dbReference type="OrthoDB" id="271725at2759"/>
<feature type="compositionally biased region" description="Polar residues" evidence="4">
    <location>
        <begin position="937"/>
        <end position="977"/>
    </location>
</feature>
<dbReference type="SUPFAM" id="SSF54928">
    <property type="entry name" value="RNA-binding domain, RBD"/>
    <property type="match status" value="2"/>
</dbReference>
<evidence type="ECO:0000313" key="6">
    <source>
        <dbReference type="EMBL" id="TFK98489.1"/>
    </source>
</evidence>
<feature type="compositionally biased region" description="Polar residues" evidence="4">
    <location>
        <begin position="160"/>
        <end position="169"/>
    </location>
</feature>
<accession>A0A5C3QBR1</accession>
<reference evidence="6 7" key="1">
    <citation type="journal article" date="2019" name="Nat. Ecol. Evol.">
        <title>Megaphylogeny resolves global patterns of mushroom evolution.</title>
        <authorList>
            <person name="Varga T."/>
            <person name="Krizsan K."/>
            <person name="Foldi C."/>
            <person name="Dima B."/>
            <person name="Sanchez-Garcia M."/>
            <person name="Sanchez-Ramirez S."/>
            <person name="Szollosi G.J."/>
            <person name="Szarkandi J.G."/>
            <person name="Papp V."/>
            <person name="Albert L."/>
            <person name="Andreopoulos W."/>
            <person name="Angelini C."/>
            <person name="Antonin V."/>
            <person name="Barry K.W."/>
            <person name="Bougher N.L."/>
            <person name="Buchanan P."/>
            <person name="Buyck B."/>
            <person name="Bense V."/>
            <person name="Catcheside P."/>
            <person name="Chovatia M."/>
            <person name="Cooper J."/>
            <person name="Damon W."/>
            <person name="Desjardin D."/>
            <person name="Finy P."/>
            <person name="Geml J."/>
            <person name="Haridas S."/>
            <person name="Hughes K."/>
            <person name="Justo A."/>
            <person name="Karasinski D."/>
            <person name="Kautmanova I."/>
            <person name="Kiss B."/>
            <person name="Kocsube S."/>
            <person name="Kotiranta H."/>
            <person name="LaButti K.M."/>
            <person name="Lechner B.E."/>
            <person name="Liimatainen K."/>
            <person name="Lipzen A."/>
            <person name="Lukacs Z."/>
            <person name="Mihaltcheva S."/>
            <person name="Morgado L.N."/>
            <person name="Niskanen T."/>
            <person name="Noordeloos M.E."/>
            <person name="Ohm R.A."/>
            <person name="Ortiz-Santana B."/>
            <person name="Ovrebo C."/>
            <person name="Racz N."/>
            <person name="Riley R."/>
            <person name="Savchenko A."/>
            <person name="Shiryaev A."/>
            <person name="Soop K."/>
            <person name="Spirin V."/>
            <person name="Szebenyi C."/>
            <person name="Tomsovsky M."/>
            <person name="Tulloss R.E."/>
            <person name="Uehling J."/>
            <person name="Grigoriev I.V."/>
            <person name="Vagvolgyi C."/>
            <person name="Papp T."/>
            <person name="Martin F.M."/>
            <person name="Miettinen O."/>
            <person name="Hibbett D.S."/>
            <person name="Nagy L.G."/>
        </authorList>
    </citation>
    <scope>NUCLEOTIDE SEQUENCE [LARGE SCALE GENOMIC DNA]</scope>
    <source>
        <strain evidence="6 7">CBS 309.79</strain>
    </source>
</reference>
<evidence type="ECO:0000256" key="3">
    <source>
        <dbReference type="PROSITE-ProRule" id="PRU00176"/>
    </source>
</evidence>
<protein>
    <recommendedName>
        <fullName evidence="5">RRM domain-containing protein</fullName>
    </recommendedName>
</protein>
<keyword evidence="7" id="KW-1185">Reference proteome</keyword>
<dbReference type="Proteomes" id="UP000305067">
    <property type="component" value="Unassembled WGS sequence"/>
</dbReference>
<dbReference type="GO" id="GO:0003723">
    <property type="term" value="F:RNA binding"/>
    <property type="evidence" value="ECO:0007669"/>
    <property type="project" value="UniProtKB-UniRule"/>
</dbReference>
<feature type="domain" description="RRM" evidence="5">
    <location>
        <begin position="328"/>
        <end position="410"/>
    </location>
</feature>
<feature type="compositionally biased region" description="Polar residues" evidence="4">
    <location>
        <begin position="133"/>
        <end position="142"/>
    </location>
</feature>
<feature type="region of interest" description="Disordered" evidence="4">
    <location>
        <begin position="741"/>
        <end position="761"/>
    </location>
</feature>
<evidence type="ECO:0000256" key="4">
    <source>
        <dbReference type="SAM" id="MobiDB-lite"/>
    </source>
</evidence>
<feature type="compositionally biased region" description="Polar residues" evidence="4">
    <location>
        <begin position="812"/>
        <end position="827"/>
    </location>
</feature>
<feature type="domain" description="RRM" evidence="5">
    <location>
        <begin position="207"/>
        <end position="281"/>
    </location>
</feature>
<dbReference type="AlphaFoldDB" id="A0A5C3QBR1"/>
<name>A0A5C3QBR1_9AGAR</name>
<feature type="compositionally biased region" description="Basic and acidic residues" evidence="4">
    <location>
        <begin position="112"/>
        <end position="128"/>
    </location>
</feature>
<gene>
    <name evidence="6" type="ORF">BDV98DRAFT_205308</name>
</gene>
<sequence>MSSLTTPTAASFPANDSNNNNNNNNNNSNSISTNTTSNVISNTNNSNNNNANLHRPITPSESSSCHSIRSNQAVSALSPASSVGSIATNSSESVRFSPFPSPNQARLRRGGHGVEDVEPLDHGEEQTTDHLLPQSQPHSQLRTTSPKPSSTLPPAVSPGTKVSQFQLQPPKTEFRPSMMSNSFPSMPSLSASDSATSTQSWPDGQTPNVYINGLPAHFPEDQLYALTAVYGPVKSVRSFTRHVADRASGYGFVLFEAMEDAQRCIDNLKQYKHLHPSFSKQVHKIPGTPYFHMAGNNPGGQQAEGTQDASAEESFKAKMGKLADTSSTNLYIEGLPLSVDDASLANLIAPYAIKSSRMFQTKLSDPPRVIAFVRLESREAAEEIIERLHGRMVRGVNDVGSRISVRFADSGDQRDLRRVERSARNEDISPNRLTIAQAALLNLHGQDATIKPRVRRHPAPVTSANLHFPMPTSSSLPVIGTRRAESLTPIAHSVSLPGMPVISLSPLNQHSSLPVIGTHTPPLMGGRQGDRSHNHGSTLPVHPQIDAFNSTMSAVANAAHQPQILSPSSSSQQFDAHPQDVLDLGGGVSQTRGCPPLATSDETHWLRLNALKKQQQILHGNANGGGQVKQPFWDEQIQALRRTGVPFDGQQDHGDGEQGSPIVLGGAGRAGNSVRARNGYTPAEEAILRAHSAKMRGQGTVLGQGQGQGHAQFNPVHRGVVQSHGQTFRPARIVNPFAAEEQQFHEQHSQQLGNQQQHDSRLSHGAAILHANGQFSRVGQLPASARASQSSVSTSTAGMHYQKVQDHGQSPVLPQQKTSFQMQQDKATSYRPHLRASTQPAQRSLPGGMKHAPTNSLSVSIRSGEGRSAALPIVAPPAPIREEGGGSSPSVTSSLAGMTLSSNTGSTTETSSSPALNINTQASSIGATSPLPDSRLEQNTSSAAASSVHSPQVQASASFGDSPQVQASASYSDSPLNSPALTYSSSTASLSPATPFFGSFANSGEMFGGNEQSGKVGNGTTTEGQAGKGQSEYARVMQGGGEEQLVGETGRD</sequence>
<feature type="region of interest" description="Disordered" evidence="4">
    <location>
        <begin position="877"/>
        <end position="987"/>
    </location>
</feature>
<dbReference type="Pfam" id="PF00076">
    <property type="entry name" value="RRM_1"/>
    <property type="match status" value="2"/>
</dbReference>
<feature type="compositionally biased region" description="Low complexity" evidence="4">
    <location>
        <begin position="783"/>
        <end position="797"/>
    </location>
</feature>
<proteinExistence type="predicted"/>
<keyword evidence="2 3" id="KW-0694">RNA-binding</keyword>
<dbReference type="InterPro" id="IPR035979">
    <property type="entry name" value="RBD_domain_sf"/>
</dbReference>
<dbReference type="PROSITE" id="PS50102">
    <property type="entry name" value="RRM"/>
    <property type="match status" value="2"/>
</dbReference>
<dbReference type="Gene3D" id="3.30.70.330">
    <property type="match status" value="2"/>
</dbReference>
<feature type="compositionally biased region" description="Low complexity" evidence="4">
    <location>
        <begin position="15"/>
        <end position="52"/>
    </location>
</feature>
<dbReference type="SMART" id="SM00360">
    <property type="entry name" value="RRM"/>
    <property type="match status" value="2"/>
</dbReference>
<feature type="region of interest" description="Disordered" evidence="4">
    <location>
        <begin position="780"/>
        <end position="859"/>
    </location>
</feature>
<feature type="compositionally biased region" description="Low complexity" evidence="4">
    <location>
        <begin position="176"/>
        <end position="200"/>
    </location>
</feature>
<dbReference type="PANTHER" id="PTHR24012">
    <property type="entry name" value="RNA BINDING PROTEIN"/>
    <property type="match status" value="1"/>
</dbReference>
<organism evidence="6 7">
    <name type="scientific">Pterulicium gracile</name>
    <dbReference type="NCBI Taxonomy" id="1884261"/>
    <lineage>
        <taxon>Eukaryota</taxon>
        <taxon>Fungi</taxon>
        <taxon>Dikarya</taxon>
        <taxon>Basidiomycota</taxon>
        <taxon>Agaricomycotina</taxon>
        <taxon>Agaricomycetes</taxon>
        <taxon>Agaricomycetidae</taxon>
        <taxon>Agaricales</taxon>
        <taxon>Pleurotineae</taxon>
        <taxon>Pterulaceae</taxon>
        <taxon>Pterulicium</taxon>
    </lineage>
</organism>
<evidence type="ECO:0000313" key="7">
    <source>
        <dbReference type="Proteomes" id="UP000305067"/>
    </source>
</evidence>
<feature type="compositionally biased region" description="Polar residues" evidence="4">
    <location>
        <begin position="59"/>
        <end position="94"/>
    </location>
</feature>
<evidence type="ECO:0000259" key="5">
    <source>
        <dbReference type="PROSITE" id="PS50102"/>
    </source>
</evidence>
<dbReference type="EMBL" id="ML178839">
    <property type="protein sequence ID" value="TFK98489.1"/>
    <property type="molecule type" value="Genomic_DNA"/>
</dbReference>
<feature type="region of interest" description="Disordered" evidence="4">
    <location>
        <begin position="1008"/>
        <end position="1029"/>
    </location>
</feature>
<keyword evidence="1" id="KW-0677">Repeat</keyword>
<evidence type="ECO:0000256" key="2">
    <source>
        <dbReference type="ARBA" id="ARBA00022884"/>
    </source>
</evidence>
<feature type="compositionally biased region" description="Low complexity" evidence="4">
    <location>
        <begin position="899"/>
        <end position="913"/>
    </location>
</feature>